<organism evidence="1 2">
    <name type="scientific">Bacteroides cellulosilyticus</name>
    <dbReference type="NCBI Taxonomy" id="246787"/>
    <lineage>
        <taxon>Bacteria</taxon>
        <taxon>Pseudomonadati</taxon>
        <taxon>Bacteroidota</taxon>
        <taxon>Bacteroidia</taxon>
        <taxon>Bacteroidales</taxon>
        <taxon>Bacteroidaceae</taxon>
        <taxon>Bacteroides</taxon>
    </lineage>
</organism>
<evidence type="ECO:0008006" key="3">
    <source>
        <dbReference type="Google" id="ProtNLM"/>
    </source>
</evidence>
<protein>
    <recommendedName>
        <fullName evidence="3">Glycosyltransferase family 4 protein</fullName>
    </recommendedName>
</protein>
<dbReference type="Proteomes" id="UP000061809">
    <property type="component" value="Chromosome"/>
</dbReference>
<name>A0A0P0FUF4_9BACE</name>
<dbReference type="KEGG" id="bcel:BcellWH2_00702"/>
<sequence>MKNAKILYLDLRCPIGHINFNNIYLNAFLSKGVELDIVLPRTYMSKLSLMKTGYKYYEVPSSLESNNRSSLKNRLAILKYQNYLRVHFDLNSYDLIFVSSFDNIAAVFSFFPRHTLFVCHNNLSFAYSNYLHRFALKLIGAKYKFAVFNKSMFDFMDCLRVKNVFTIFHGFPLPYSSSKTKKDFDYIFLPSSYSLDMSIVSEILTEDFNDFLINTGKKLILKSDLKSNLSNIDIIASYIETEEYQKLLVNCWAVLIPYDSSFRYRTSGVLMEAIANKKIVLIRDIPSFDEFKNIAVKGLFYFKSVEELKRIIKEEDFSFTPEYDFLLINSAENSIAEILKK</sequence>
<dbReference type="RefSeq" id="WP_029428943.1">
    <property type="nucleotide sequence ID" value="NZ_CP012801.1"/>
</dbReference>
<dbReference type="EMBL" id="CP012801">
    <property type="protein sequence ID" value="ALJ57966.1"/>
    <property type="molecule type" value="Genomic_DNA"/>
</dbReference>
<evidence type="ECO:0000313" key="1">
    <source>
        <dbReference type="EMBL" id="ALJ57966.1"/>
    </source>
</evidence>
<gene>
    <name evidence="1" type="ORF">BcellWH2_00702</name>
</gene>
<reference evidence="1 2" key="1">
    <citation type="journal article" date="2015" name="Science">
        <title>Genetic determinants of in vivo fitness and diet responsiveness in multiple human gut Bacteroides.</title>
        <authorList>
            <person name="Wu M."/>
            <person name="McNulty N.P."/>
            <person name="Rodionov D.A."/>
            <person name="Khoroshkin M.S."/>
            <person name="Griffin N.W."/>
            <person name="Cheng J."/>
            <person name="Latreille P."/>
            <person name="Kerstetter R.A."/>
            <person name="Terrapon N."/>
            <person name="Henrissat B."/>
            <person name="Osterman A.L."/>
            <person name="Gordon J.I."/>
        </authorList>
    </citation>
    <scope>NUCLEOTIDE SEQUENCE [LARGE SCALE GENOMIC DNA]</scope>
    <source>
        <strain evidence="1 2">WH2</strain>
    </source>
</reference>
<evidence type="ECO:0000313" key="2">
    <source>
        <dbReference type="Proteomes" id="UP000061809"/>
    </source>
</evidence>
<dbReference type="AlphaFoldDB" id="A0A0P0FUF4"/>
<proteinExistence type="predicted"/>
<accession>A0A0P0FUF4</accession>
<dbReference type="PATRIC" id="fig|246787.4.peg.726"/>
<dbReference type="SUPFAM" id="SSF53756">
    <property type="entry name" value="UDP-Glycosyltransferase/glycogen phosphorylase"/>
    <property type="match status" value="1"/>
</dbReference>